<dbReference type="InterPro" id="IPR036291">
    <property type="entry name" value="NAD(P)-bd_dom_sf"/>
</dbReference>
<proteinExistence type="inferred from homology"/>
<evidence type="ECO:0000259" key="4">
    <source>
        <dbReference type="Pfam" id="PF00742"/>
    </source>
</evidence>
<evidence type="ECO:0000256" key="3">
    <source>
        <dbReference type="ARBA" id="ARBA00023002"/>
    </source>
</evidence>
<dbReference type="AlphaFoldDB" id="X1G6N2"/>
<evidence type="ECO:0000256" key="1">
    <source>
        <dbReference type="ARBA" id="ARBA00006753"/>
    </source>
</evidence>
<gene>
    <name evidence="5" type="ORF">S03H2_36055</name>
</gene>
<evidence type="ECO:0000256" key="2">
    <source>
        <dbReference type="ARBA" id="ARBA00013213"/>
    </source>
</evidence>
<feature type="non-terminal residue" evidence="5">
    <location>
        <position position="1"/>
    </location>
</feature>
<dbReference type="EMBL" id="BARU01022102">
    <property type="protein sequence ID" value="GAH52917.1"/>
    <property type="molecule type" value="Genomic_DNA"/>
</dbReference>
<comment type="caution">
    <text evidence="5">The sequence shown here is derived from an EMBL/GenBank/DDBJ whole genome shotgun (WGS) entry which is preliminary data.</text>
</comment>
<reference evidence="5" key="1">
    <citation type="journal article" date="2014" name="Front. Microbiol.">
        <title>High frequency of phylogenetically diverse reductive dehalogenase-homologous genes in deep subseafloor sedimentary metagenomes.</title>
        <authorList>
            <person name="Kawai M."/>
            <person name="Futagami T."/>
            <person name="Toyoda A."/>
            <person name="Takaki Y."/>
            <person name="Nishi S."/>
            <person name="Hori S."/>
            <person name="Arai W."/>
            <person name="Tsubouchi T."/>
            <person name="Morono Y."/>
            <person name="Uchiyama I."/>
            <person name="Ito T."/>
            <person name="Fujiyama A."/>
            <person name="Inagaki F."/>
            <person name="Takami H."/>
        </authorList>
    </citation>
    <scope>NUCLEOTIDE SEQUENCE</scope>
    <source>
        <strain evidence="5">Expedition CK06-06</strain>
    </source>
</reference>
<dbReference type="PANTHER" id="PTHR43331:SF1">
    <property type="entry name" value="HOMOSERINE DEHYDROGENASE"/>
    <property type="match status" value="1"/>
</dbReference>
<dbReference type="GO" id="GO:0009088">
    <property type="term" value="P:threonine biosynthetic process"/>
    <property type="evidence" value="ECO:0007669"/>
    <property type="project" value="UniProtKB-UniPathway"/>
</dbReference>
<dbReference type="Gene3D" id="3.30.360.10">
    <property type="entry name" value="Dihydrodipicolinate Reductase, domain 2"/>
    <property type="match status" value="1"/>
</dbReference>
<keyword evidence="3" id="KW-0560">Oxidoreductase</keyword>
<organism evidence="5">
    <name type="scientific">marine sediment metagenome</name>
    <dbReference type="NCBI Taxonomy" id="412755"/>
    <lineage>
        <taxon>unclassified sequences</taxon>
        <taxon>metagenomes</taxon>
        <taxon>ecological metagenomes</taxon>
    </lineage>
</organism>
<feature type="domain" description="Homoserine dehydrogenase catalytic" evidence="4">
    <location>
        <begin position="73"/>
        <end position="247"/>
    </location>
</feature>
<dbReference type="FunFam" id="3.30.360.10:FF:000005">
    <property type="entry name" value="Homoserine dehydrogenase"/>
    <property type="match status" value="1"/>
</dbReference>
<dbReference type="UniPathway" id="UPA00051">
    <property type="reaction ID" value="UER00465"/>
</dbReference>
<dbReference type="InterPro" id="IPR001342">
    <property type="entry name" value="HDH_cat"/>
</dbReference>
<dbReference type="NCBIfam" id="NF004976">
    <property type="entry name" value="PRK06349.1"/>
    <property type="match status" value="1"/>
</dbReference>
<dbReference type="UniPathway" id="UPA00050">
    <property type="reaction ID" value="UER00063"/>
</dbReference>
<dbReference type="GO" id="GO:0004412">
    <property type="term" value="F:homoserine dehydrogenase activity"/>
    <property type="evidence" value="ECO:0007669"/>
    <property type="project" value="UniProtKB-EC"/>
</dbReference>
<comment type="similarity">
    <text evidence="1">Belongs to the homoserine dehydrogenase family.</text>
</comment>
<accession>X1G6N2</accession>
<dbReference type="SUPFAM" id="SSF51735">
    <property type="entry name" value="NAD(P)-binding Rossmann-fold domains"/>
    <property type="match status" value="1"/>
</dbReference>
<protein>
    <recommendedName>
        <fullName evidence="2">homoserine dehydrogenase</fullName>
        <ecNumber evidence="2">1.1.1.3</ecNumber>
    </recommendedName>
</protein>
<dbReference type="PROSITE" id="PS01042">
    <property type="entry name" value="HOMOSER_DHGENASE"/>
    <property type="match status" value="1"/>
</dbReference>
<sequence length="255" mass="27235">ANLILEVAWTDLKTGEPAITHVKTALKNKKHVVLTNKGPIALVVRELLALAKDNNVEMRYEGTVLSGTPALNLGLYNLAGSGITKAKGIVNGTTNYILTEMEKGLDYESALKQAQELGYAEADPTADVEGYDALGKIVILANTVMGANLSKDEPPCEGITKITSEDITKAKSEGFRWKLIAGAEIKDDGSVEAYVRPEKISLDHPLANIMGPINALTYTTKYLGDVTIVGPGAGKAPTGYALLTDILDINRIVKE</sequence>
<dbReference type="InterPro" id="IPR019811">
    <property type="entry name" value="HDH_CS"/>
</dbReference>
<evidence type="ECO:0000313" key="5">
    <source>
        <dbReference type="EMBL" id="GAH52917.1"/>
    </source>
</evidence>
<dbReference type="PANTHER" id="PTHR43331">
    <property type="entry name" value="HOMOSERINE DEHYDROGENASE"/>
    <property type="match status" value="1"/>
</dbReference>
<dbReference type="SUPFAM" id="SSF55347">
    <property type="entry name" value="Glyceraldehyde-3-phosphate dehydrogenase-like, C-terminal domain"/>
    <property type="match status" value="1"/>
</dbReference>
<dbReference type="Gene3D" id="3.40.50.720">
    <property type="entry name" value="NAD(P)-binding Rossmann-like Domain"/>
    <property type="match status" value="1"/>
</dbReference>
<dbReference type="EC" id="1.1.1.3" evidence="2"/>
<dbReference type="Pfam" id="PF00742">
    <property type="entry name" value="Homoserine_dh"/>
    <property type="match status" value="1"/>
</dbReference>
<name>X1G6N2_9ZZZZ</name>